<reference evidence="1" key="1">
    <citation type="journal article" date="2021" name="Nat. Commun.">
        <title>Genetic determinants of endophytism in the Arabidopsis root mycobiome.</title>
        <authorList>
            <person name="Mesny F."/>
            <person name="Miyauchi S."/>
            <person name="Thiergart T."/>
            <person name="Pickel B."/>
            <person name="Atanasova L."/>
            <person name="Karlsson M."/>
            <person name="Huettel B."/>
            <person name="Barry K.W."/>
            <person name="Haridas S."/>
            <person name="Chen C."/>
            <person name="Bauer D."/>
            <person name="Andreopoulos W."/>
            <person name="Pangilinan J."/>
            <person name="LaButti K."/>
            <person name="Riley R."/>
            <person name="Lipzen A."/>
            <person name="Clum A."/>
            <person name="Drula E."/>
            <person name="Henrissat B."/>
            <person name="Kohler A."/>
            <person name="Grigoriev I.V."/>
            <person name="Martin F.M."/>
            <person name="Hacquard S."/>
        </authorList>
    </citation>
    <scope>NUCLEOTIDE SEQUENCE</scope>
    <source>
        <strain evidence="1">MPI-CAGE-CH-0243</strain>
    </source>
</reference>
<dbReference type="AlphaFoldDB" id="A0A9P9E434"/>
<name>A0A9P9E434_9PLEO</name>
<evidence type="ECO:0000313" key="2">
    <source>
        <dbReference type="Proteomes" id="UP000700596"/>
    </source>
</evidence>
<accession>A0A9P9E434</accession>
<evidence type="ECO:0000313" key="1">
    <source>
        <dbReference type="EMBL" id="KAH7130242.1"/>
    </source>
</evidence>
<dbReference type="Proteomes" id="UP000700596">
    <property type="component" value="Unassembled WGS sequence"/>
</dbReference>
<comment type="caution">
    <text evidence="1">The sequence shown here is derived from an EMBL/GenBank/DDBJ whole genome shotgun (WGS) entry which is preliminary data.</text>
</comment>
<sequence length="284" mass="32838">MSSIPADLQLSYFLTNISKLIPNNRRALKSFTEQSLNLTRTIFFYRLDPNHQLQRYRDTHRWNVAIFLELLTLDHLYPRKTSNPVSQFYLRHGAKDFMIAYLEAVIEHHNTPTSFIAREAFVWLWKREDFEFYSFSSAQRKLMKNAMKRMSKELETELERLECVLGPERYQHGIGRFVGVLLHGERNDRGVADKDAEAGGDVCDGEETVELEDGGVQLGEGELLRALRVPLPDEEFYGEYERSGMGDGQTECFVADRSAALEAIAACRMRDVLEMLEERFSHCP</sequence>
<dbReference type="EMBL" id="JAGMWT010000004">
    <property type="protein sequence ID" value="KAH7130242.1"/>
    <property type="molecule type" value="Genomic_DNA"/>
</dbReference>
<proteinExistence type="predicted"/>
<keyword evidence="2" id="KW-1185">Reference proteome</keyword>
<protein>
    <submittedName>
        <fullName evidence="1">Uncharacterized protein</fullName>
    </submittedName>
</protein>
<dbReference type="OrthoDB" id="3796041at2759"/>
<gene>
    <name evidence="1" type="ORF">B0J11DRAFT_522720</name>
</gene>
<organism evidence="1 2">
    <name type="scientific">Dendryphion nanum</name>
    <dbReference type="NCBI Taxonomy" id="256645"/>
    <lineage>
        <taxon>Eukaryota</taxon>
        <taxon>Fungi</taxon>
        <taxon>Dikarya</taxon>
        <taxon>Ascomycota</taxon>
        <taxon>Pezizomycotina</taxon>
        <taxon>Dothideomycetes</taxon>
        <taxon>Pleosporomycetidae</taxon>
        <taxon>Pleosporales</taxon>
        <taxon>Torulaceae</taxon>
        <taxon>Dendryphion</taxon>
    </lineage>
</organism>